<dbReference type="EMBL" id="JYJA01000040">
    <property type="protein sequence ID" value="KJL40160.1"/>
    <property type="molecule type" value="Genomic_DNA"/>
</dbReference>
<sequence length="78" mass="8451">MSVDHSVTSVTTNGQTVVAVDHNTAAAALGLSPSRLRHHVRLGDITPHFSGTKPLYLISELEKFVERLPTHPEHLTSA</sequence>
<evidence type="ECO:0000313" key="2">
    <source>
        <dbReference type="Proteomes" id="UP000034098"/>
    </source>
</evidence>
<dbReference type="Proteomes" id="UP000034098">
    <property type="component" value="Unassembled WGS sequence"/>
</dbReference>
<evidence type="ECO:0000313" key="1">
    <source>
        <dbReference type="EMBL" id="KJL40160.1"/>
    </source>
</evidence>
<comment type="caution">
    <text evidence="1">The sequence shown here is derived from an EMBL/GenBank/DDBJ whole genome shotgun (WGS) entry which is preliminary data.</text>
</comment>
<proteinExistence type="predicted"/>
<protein>
    <recommendedName>
        <fullName evidence="3">Helix-turn-helix domain-containing protein</fullName>
    </recommendedName>
</protein>
<accession>A0A0M2H7S2</accession>
<name>A0A0M2H7S2_MICTR</name>
<keyword evidence="2" id="KW-1185">Reference proteome</keyword>
<organism evidence="1 2">
    <name type="scientific">Microbacterium trichothecenolyticum</name>
    <name type="common">Aureobacterium trichothecenolyticum</name>
    <dbReference type="NCBI Taxonomy" id="69370"/>
    <lineage>
        <taxon>Bacteria</taxon>
        <taxon>Bacillati</taxon>
        <taxon>Actinomycetota</taxon>
        <taxon>Actinomycetes</taxon>
        <taxon>Micrococcales</taxon>
        <taxon>Microbacteriaceae</taxon>
        <taxon>Microbacterium</taxon>
    </lineage>
</organism>
<dbReference type="AlphaFoldDB" id="A0A0M2H7S2"/>
<gene>
    <name evidence="1" type="ORF">RS82_03484</name>
</gene>
<reference evidence="1 2" key="1">
    <citation type="submission" date="2015-02" db="EMBL/GenBank/DDBJ databases">
        <title>Draft genome sequences of ten Microbacterium spp. with emphasis on heavy metal contaminated environments.</title>
        <authorList>
            <person name="Corretto E."/>
        </authorList>
    </citation>
    <scope>NUCLEOTIDE SEQUENCE [LARGE SCALE GENOMIC DNA]</scope>
    <source>
        <strain evidence="1 2">DSM 8608</strain>
    </source>
</reference>
<evidence type="ECO:0008006" key="3">
    <source>
        <dbReference type="Google" id="ProtNLM"/>
    </source>
</evidence>